<dbReference type="PROSITE" id="PS50893">
    <property type="entry name" value="ABC_TRANSPORTER_2"/>
    <property type="match status" value="1"/>
</dbReference>
<sequence>MSLHDTRDMAQGLPAASAAPPIIKVSGLSKHFGGARVINDIDMEILDHEIRCVIGPNGAGKSTFFKLLTGEHRPSAGEILFLGKSIRNDLPYQRIRQGMSIKFQIPGIFPELTVHQHLELSLYQTGRNSRDNIDELIERFKLRDDAYRLAVNLSHGKKQWLEMAMAVSLSPKLLMLDEPVAGLSMEETFLTGELIKGMQEDGLTIMVVEHDMKFVRQIATRVTVLHGGRVFADGMTGEVLSREDVADIYLGKS</sequence>
<dbReference type="SUPFAM" id="SSF52540">
    <property type="entry name" value="P-loop containing nucleoside triphosphate hydrolases"/>
    <property type="match status" value="1"/>
</dbReference>
<dbReference type="Gene3D" id="3.40.50.300">
    <property type="entry name" value="P-loop containing nucleotide triphosphate hydrolases"/>
    <property type="match status" value="1"/>
</dbReference>
<gene>
    <name evidence="5" type="ORF">SAMN04488135_10478</name>
</gene>
<dbReference type="CDD" id="cd03219">
    <property type="entry name" value="ABC_Mj1267_LivG_branched"/>
    <property type="match status" value="1"/>
</dbReference>
<dbReference type="PANTHER" id="PTHR45772">
    <property type="entry name" value="CONSERVED COMPONENT OF ABC TRANSPORTER FOR NATURAL AMINO ACIDS-RELATED"/>
    <property type="match status" value="1"/>
</dbReference>
<reference evidence="5 6" key="1">
    <citation type="submission" date="2016-11" db="EMBL/GenBank/DDBJ databases">
        <authorList>
            <person name="Jaros S."/>
            <person name="Januszkiewicz K."/>
            <person name="Wedrychowicz H."/>
        </authorList>
    </citation>
    <scope>NUCLEOTIDE SEQUENCE [LARGE SCALE GENOMIC DNA]</scope>
    <source>
        <strain evidence="5 6">CGMCC 1.10190</strain>
    </source>
</reference>
<dbReference type="Proteomes" id="UP000184226">
    <property type="component" value="Unassembled WGS sequence"/>
</dbReference>
<name>A0A1M5URI2_9BURK</name>
<dbReference type="RefSeq" id="WP_245801217.1">
    <property type="nucleotide sequence ID" value="NZ_FQXE01000004.1"/>
</dbReference>
<keyword evidence="2" id="KW-0547">Nucleotide-binding</keyword>
<dbReference type="Pfam" id="PF00005">
    <property type="entry name" value="ABC_tran"/>
    <property type="match status" value="1"/>
</dbReference>
<dbReference type="InterPro" id="IPR027417">
    <property type="entry name" value="P-loop_NTPase"/>
</dbReference>
<evidence type="ECO:0000256" key="3">
    <source>
        <dbReference type="ARBA" id="ARBA00022840"/>
    </source>
</evidence>
<organism evidence="5 6">
    <name type="scientific">Pollutimonas bauzanensis</name>
    <dbReference type="NCBI Taxonomy" id="658167"/>
    <lineage>
        <taxon>Bacteria</taxon>
        <taxon>Pseudomonadati</taxon>
        <taxon>Pseudomonadota</taxon>
        <taxon>Betaproteobacteria</taxon>
        <taxon>Burkholderiales</taxon>
        <taxon>Alcaligenaceae</taxon>
        <taxon>Pollutimonas</taxon>
    </lineage>
</organism>
<keyword evidence="3 5" id="KW-0067">ATP-binding</keyword>
<dbReference type="InterPro" id="IPR051120">
    <property type="entry name" value="ABC_AA/LPS_Transport"/>
</dbReference>
<feature type="domain" description="ABC transporter" evidence="4">
    <location>
        <begin position="23"/>
        <end position="252"/>
    </location>
</feature>
<evidence type="ECO:0000313" key="5">
    <source>
        <dbReference type="EMBL" id="SHH65323.1"/>
    </source>
</evidence>
<dbReference type="EMBL" id="FQXE01000004">
    <property type="protein sequence ID" value="SHH65323.1"/>
    <property type="molecule type" value="Genomic_DNA"/>
</dbReference>
<evidence type="ECO:0000256" key="1">
    <source>
        <dbReference type="ARBA" id="ARBA00022448"/>
    </source>
</evidence>
<dbReference type="AlphaFoldDB" id="A0A1M5URI2"/>
<dbReference type="GO" id="GO:0016887">
    <property type="term" value="F:ATP hydrolysis activity"/>
    <property type="evidence" value="ECO:0007669"/>
    <property type="project" value="InterPro"/>
</dbReference>
<evidence type="ECO:0000256" key="2">
    <source>
        <dbReference type="ARBA" id="ARBA00022741"/>
    </source>
</evidence>
<dbReference type="GO" id="GO:0005524">
    <property type="term" value="F:ATP binding"/>
    <property type="evidence" value="ECO:0007669"/>
    <property type="project" value="UniProtKB-KW"/>
</dbReference>
<keyword evidence="6" id="KW-1185">Reference proteome</keyword>
<evidence type="ECO:0000259" key="4">
    <source>
        <dbReference type="PROSITE" id="PS50893"/>
    </source>
</evidence>
<dbReference type="STRING" id="658167.SAMN04488135_10478"/>
<dbReference type="PANTHER" id="PTHR45772:SF8">
    <property type="entry name" value="HIGH-AFFINITY BRANCHED-CHAIN AMINO ACID TRANSPORT ATP-BINDING PROTEIN"/>
    <property type="match status" value="1"/>
</dbReference>
<evidence type="ECO:0000313" key="6">
    <source>
        <dbReference type="Proteomes" id="UP000184226"/>
    </source>
</evidence>
<dbReference type="InterPro" id="IPR003439">
    <property type="entry name" value="ABC_transporter-like_ATP-bd"/>
</dbReference>
<keyword evidence="1" id="KW-0813">Transport</keyword>
<proteinExistence type="predicted"/>
<dbReference type="GO" id="GO:0005886">
    <property type="term" value="C:plasma membrane"/>
    <property type="evidence" value="ECO:0007669"/>
    <property type="project" value="TreeGrafter"/>
</dbReference>
<protein>
    <submittedName>
        <fullName evidence="5">Branched-chain amino acid transport system ATP-binding protein</fullName>
    </submittedName>
</protein>
<accession>A0A1M5URI2</accession>